<evidence type="ECO:0000256" key="5">
    <source>
        <dbReference type="ARBA" id="ARBA00023004"/>
    </source>
</evidence>
<dbReference type="InterPro" id="IPR002403">
    <property type="entry name" value="Cyt_P450_E_grp-IV"/>
</dbReference>
<keyword evidence="5 6" id="KW-0408">Iron</keyword>
<reference evidence="7" key="1">
    <citation type="journal article" date="2020" name="Stud. Mycol.">
        <title>101 Dothideomycetes genomes: a test case for predicting lifestyles and emergence of pathogens.</title>
        <authorList>
            <person name="Haridas S."/>
            <person name="Albert R."/>
            <person name="Binder M."/>
            <person name="Bloem J."/>
            <person name="Labutti K."/>
            <person name="Salamov A."/>
            <person name="Andreopoulos B."/>
            <person name="Baker S."/>
            <person name="Barry K."/>
            <person name="Bills G."/>
            <person name="Bluhm B."/>
            <person name="Cannon C."/>
            <person name="Castanera R."/>
            <person name="Culley D."/>
            <person name="Daum C."/>
            <person name="Ezra D."/>
            <person name="Gonzalez J."/>
            <person name="Henrissat B."/>
            <person name="Kuo A."/>
            <person name="Liang C."/>
            <person name="Lipzen A."/>
            <person name="Lutzoni F."/>
            <person name="Magnuson J."/>
            <person name="Mondo S."/>
            <person name="Nolan M."/>
            <person name="Ohm R."/>
            <person name="Pangilinan J."/>
            <person name="Park H.-J."/>
            <person name="Ramirez L."/>
            <person name="Alfaro M."/>
            <person name="Sun H."/>
            <person name="Tritt A."/>
            <person name="Yoshinaga Y."/>
            <person name="Zwiers L.-H."/>
            <person name="Turgeon B."/>
            <person name="Goodwin S."/>
            <person name="Spatafora J."/>
            <person name="Crous P."/>
            <person name="Grigoriev I."/>
        </authorList>
    </citation>
    <scope>NUCLEOTIDE SEQUENCE</scope>
    <source>
        <strain evidence="7">CBS 113818</strain>
    </source>
</reference>
<dbReference type="InterPro" id="IPR050529">
    <property type="entry name" value="CYP450_sterol_14alpha_dmase"/>
</dbReference>
<dbReference type="InterPro" id="IPR036396">
    <property type="entry name" value="Cyt_P450_sf"/>
</dbReference>
<dbReference type="AlphaFoldDB" id="A0A6A7A8G9"/>
<accession>A0A6A7A8G9</accession>
<organism evidence="7 8">
    <name type="scientific">Ophiobolus disseminans</name>
    <dbReference type="NCBI Taxonomy" id="1469910"/>
    <lineage>
        <taxon>Eukaryota</taxon>
        <taxon>Fungi</taxon>
        <taxon>Dikarya</taxon>
        <taxon>Ascomycota</taxon>
        <taxon>Pezizomycotina</taxon>
        <taxon>Dothideomycetes</taxon>
        <taxon>Pleosporomycetidae</taxon>
        <taxon>Pleosporales</taxon>
        <taxon>Pleosporineae</taxon>
        <taxon>Phaeosphaeriaceae</taxon>
        <taxon>Ophiobolus</taxon>
    </lineage>
</organism>
<evidence type="ECO:0000256" key="2">
    <source>
        <dbReference type="ARBA" id="ARBA00010617"/>
    </source>
</evidence>
<dbReference type="Proteomes" id="UP000799424">
    <property type="component" value="Unassembled WGS sequence"/>
</dbReference>
<name>A0A6A7A8G9_9PLEO</name>
<comment type="cofactor">
    <cofactor evidence="1 6">
        <name>heme</name>
        <dbReference type="ChEBI" id="CHEBI:30413"/>
    </cofactor>
</comment>
<dbReference type="SUPFAM" id="SSF48264">
    <property type="entry name" value="Cytochrome P450"/>
    <property type="match status" value="1"/>
</dbReference>
<dbReference type="Gene3D" id="1.10.630.10">
    <property type="entry name" value="Cytochrome P450"/>
    <property type="match status" value="1"/>
</dbReference>
<dbReference type="Pfam" id="PF00067">
    <property type="entry name" value="p450"/>
    <property type="match status" value="1"/>
</dbReference>
<keyword evidence="3 6" id="KW-0349">Heme</keyword>
<dbReference type="GO" id="GO:0005506">
    <property type="term" value="F:iron ion binding"/>
    <property type="evidence" value="ECO:0007669"/>
    <property type="project" value="InterPro"/>
</dbReference>
<dbReference type="GO" id="GO:0020037">
    <property type="term" value="F:heme binding"/>
    <property type="evidence" value="ECO:0007669"/>
    <property type="project" value="InterPro"/>
</dbReference>
<sequence>MEGPNLSSTWLSSAPSGYASPASQRLLLLTERHTSLSSTLLFIGLCWAIWRCWRFTLYPMFHPDEPKELPYLIPFIGHGRAFFDDSNGLLVRARQVVNWTMSCCLLTRTSRKHFATNEPFALTAFNHTFYAITDAKQSAEVYKNTTALSFEEFVQTLMRTNGNDEETIKTIYSPLPTDKPGFPNPEGLSLGVLAQRMHVHQLHPGENMVVLQKKARDWINTQLHFDSLAKQCGYVTSKSSDAIQLPLYEWTSDYFVRLGQYVYFGDVLDQINPNYATDYIVFDEVIWKMLYRYPSFLCRDMIMPRDRMMASLRAYFQVPPAQRRDQAAWIINAMEDEMRAIGVDDENLAIVVFHLYFAINTNARKTSFWMLTHLMRNPAYLEAFRAETAPAFCGDELVDVTYIQDAAKCPQVDAIWHETLRMSGWAASVRLVTDDVVIGGKRMRQGNRAMVPHRLLHFDEDVFGENIQDWRPERWLDTEAGRKLPSSPSWRPFGGGKTKCSGRFLAKYFVTAFVATILRRFDIEMVGQPRMPKPDVGRPVLGIISVKEGDDYMVTITKRKGAN</sequence>
<dbReference type="EMBL" id="MU006221">
    <property type="protein sequence ID" value="KAF2829104.1"/>
    <property type="molecule type" value="Genomic_DNA"/>
</dbReference>
<dbReference type="CDD" id="cd11040">
    <property type="entry name" value="CYP7_CYP8-like"/>
    <property type="match status" value="1"/>
</dbReference>
<dbReference type="GO" id="GO:0008395">
    <property type="term" value="F:steroid hydroxylase activity"/>
    <property type="evidence" value="ECO:0007669"/>
    <property type="project" value="TreeGrafter"/>
</dbReference>
<dbReference type="PRINTS" id="PR00465">
    <property type="entry name" value="EP450IV"/>
</dbReference>
<comment type="similarity">
    <text evidence="2">Belongs to the cytochrome P450 family.</text>
</comment>
<proteinExistence type="inferred from homology"/>
<evidence type="ECO:0000256" key="3">
    <source>
        <dbReference type="ARBA" id="ARBA00022617"/>
    </source>
</evidence>
<gene>
    <name evidence="7" type="ORF">CC86DRAFT_436863</name>
</gene>
<dbReference type="OrthoDB" id="1470350at2759"/>
<keyword evidence="4 6" id="KW-0479">Metal-binding</keyword>
<keyword evidence="8" id="KW-1185">Reference proteome</keyword>
<evidence type="ECO:0000313" key="7">
    <source>
        <dbReference type="EMBL" id="KAF2829104.1"/>
    </source>
</evidence>
<dbReference type="PANTHER" id="PTHR24304">
    <property type="entry name" value="CYTOCHROME P450 FAMILY 7"/>
    <property type="match status" value="1"/>
</dbReference>
<dbReference type="GO" id="GO:0016705">
    <property type="term" value="F:oxidoreductase activity, acting on paired donors, with incorporation or reduction of molecular oxygen"/>
    <property type="evidence" value="ECO:0007669"/>
    <property type="project" value="InterPro"/>
</dbReference>
<evidence type="ECO:0000256" key="6">
    <source>
        <dbReference type="PIRSR" id="PIRSR602403-1"/>
    </source>
</evidence>
<evidence type="ECO:0000256" key="4">
    <source>
        <dbReference type="ARBA" id="ARBA00022723"/>
    </source>
</evidence>
<feature type="binding site" description="axial binding residue" evidence="6">
    <location>
        <position position="500"/>
    </location>
    <ligand>
        <name>heme</name>
        <dbReference type="ChEBI" id="CHEBI:30413"/>
    </ligand>
    <ligandPart>
        <name>Fe</name>
        <dbReference type="ChEBI" id="CHEBI:18248"/>
    </ligandPart>
</feature>
<evidence type="ECO:0000256" key="1">
    <source>
        <dbReference type="ARBA" id="ARBA00001971"/>
    </source>
</evidence>
<protein>
    <submittedName>
        <fullName evidence="7">Putative cytochrome p450</fullName>
    </submittedName>
</protein>
<dbReference type="InterPro" id="IPR001128">
    <property type="entry name" value="Cyt_P450"/>
</dbReference>
<evidence type="ECO:0000313" key="8">
    <source>
        <dbReference type="Proteomes" id="UP000799424"/>
    </source>
</evidence>
<dbReference type="PANTHER" id="PTHR24304:SF2">
    <property type="entry name" value="24-HYDROXYCHOLESTEROL 7-ALPHA-HYDROXYLASE"/>
    <property type="match status" value="1"/>
</dbReference>